<name>A0ABP5L796_9ACTN</name>
<evidence type="ECO:0000256" key="2">
    <source>
        <dbReference type="SAM" id="MobiDB-lite"/>
    </source>
</evidence>
<dbReference type="InterPro" id="IPR003594">
    <property type="entry name" value="HATPase_dom"/>
</dbReference>
<dbReference type="InterPro" id="IPR036890">
    <property type="entry name" value="HATPase_C_sf"/>
</dbReference>
<dbReference type="PANTHER" id="PTHR35526:SF3">
    <property type="entry name" value="ANTI-SIGMA-F FACTOR RSBW"/>
    <property type="match status" value="1"/>
</dbReference>
<gene>
    <name evidence="4" type="ORF">GCM10009760_28240</name>
</gene>
<feature type="domain" description="Histidine kinase/HSP90-like ATPase" evidence="3">
    <location>
        <begin position="29"/>
        <end position="175"/>
    </location>
</feature>
<dbReference type="InterPro" id="IPR050267">
    <property type="entry name" value="Anti-sigma-factor_SerPK"/>
</dbReference>
<feature type="region of interest" description="Disordered" evidence="2">
    <location>
        <begin position="182"/>
        <end position="201"/>
    </location>
</feature>
<keyword evidence="1" id="KW-0418">Kinase</keyword>
<accession>A0ABP5L796</accession>
<organism evidence="4 5">
    <name type="scientific">Kitasatospora kazusensis</name>
    <dbReference type="NCBI Taxonomy" id="407974"/>
    <lineage>
        <taxon>Bacteria</taxon>
        <taxon>Bacillati</taxon>
        <taxon>Actinomycetota</taxon>
        <taxon>Actinomycetes</taxon>
        <taxon>Kitasatosporales</taxon>
        <taxon>Streptomycetaceae</taxon>
        <taxon>Kitasatospora</taxon>
    </lineage>
</organism>
<evidence type="ECO:0000259" key="3">
    <source>
        <dbReference type="Pfam" id="PF13581"/>
    </source>
</evidence>
<dbReference type="Pfam" id="PF13581">
    <property type="entry name" value="HATPase_c_2"/>
    <property type="match status" value="1"/>
</dbReference>
<dbReference type="SUPFAM" id="SSF55874">
    <property type="entry name" value="ATPase domain of HSP90 chaperone/DNA topoisomerase II/histidine kinase"/>
    <property type="match status" value="1"/>
</dbReference>
<dbReference type="PANTHER" id="PTHR35526">
    <property type="entry name" value="ANTI-SIGMA-F FACTOR RSBW-RELATED"/>
    <property type="match status" value="1"/>
</dbReference>
<evidence type="ECO:0000313" key="5">
    <source>
        <dbReference type="Proteomes" id="UP001422759"/>
    </source>
</evidence>
<dbReference type="EMBL" id="BAAANT010000013">
    <property type="protein sequence ID" value="GAA2142745.1"/>
    <property type="molecule type" value="Genomic_DNA"/>
</dbReference>
<sequence>MALMVARDVPTASRSAVSTPASSTLAVPHGPASVSVARRQLRRDLGEREMPDAVVDDAVLILSELLSNSCRYARPLALLAELDERDTVLVGAHAPARRGALCPEADRECGGLLVRWQLFGDGSLTLEVTDGGAVTRPLPARPSLTSRGGRGLSIVGKLATAWGVRDAPGQVTVWAALRPERAERSERSERLEHADQGARSA</sequence>
<dbReference type="CDD" id="cd16936">
    <property type="entry name" value="HATPase_RsbW-like"/>
    <property type="match status" value="1"/>
</dbReference>
<keyword evidence="5" id="KW-1185">Reference proteome</keyword>
<feature type="region of interest" description="Disordered" evidence="2">
    <location>
        <begin position="1"/>
        <end position="29"/>
    </location>
</feature>
<keyword evidence="1" id="KW-0808">Transferase</keyword>
<feature type="compositionally biased region" description="Polar residues" evidence="2">
    <location>
        <begin position="12"/>
        <end position="25"/>
    </location>
</feature>
<dbReference type="Gene3D" id="3.30.565.10">
    <property type="entry name" value="Histidine kinase-like ATPase, C-terminal domain"/>
    <property type="match status" value="1"/>
</dbReference>
<reference evidence="5" key="1">
    <citation type="journal article" date="2019" name="Int. J. Syst. Evol. Microbiol.">
        <title>The Global Catalogue of Microorganisms (GCM) 10K type strain sequencing project: providing services to taxonomists for standard genome sequencing and annotation.</title>
        <authorList>
            <consortium name="The Broad Institute Genomics Platform"/>
            <consortium name="The Broad Institute Genome Sequencing Center for Infectious Disease"/>
            <person name="Wu L."/>
            <person name="Ma J."/>
        </authorList>
    </citation>
    <scope>NUCLEOTIDE SEQUENCE [LARGE SCALE GENOMIC DNA]</scope>
    <source>
        <strain evidence="5">JCM 14560</strain>
    </source>
</reference>
<dbReference type="Proteomes" id="UP001422759">
    <property type="component" value="Unassembled WGS sequence"/>
</dbReference>
<keyword evidence="1" id="KW-0723">Serine/threonine-protein kinase</keyword>
<evidence type="ECO:0000256" key="1">
    <source>
        <dbReference type="ARBA" id="ARBA00022527"/>
    </source>
</evidence>
<evidence type="ECO:0000313" key="4">
    <source>
        <dbReference type="EMBL" id="GAA2142745.1"/>
    </source>
</evidence>
<comment type="caution">
    <text evidence="4">The sequence shown here is derived from an EMBL/GenBank/DDBJ whole genome shotgun (WGS) entry which is preliminary data.</text>
</comment>
<protein>
    <recommendedName>
        <fullName evidence="3">Histidine kinase/HSP90-like ATPase domain-containing protein</fullName>
    </recommendedName>
</protein>
<proteinExistence type="predicted"/>